<comment type="cofactor">
    <cofactor evidence="1 9">
        <name>pyridoxal 5'-phosphate</name>
        <dbReference type="ChEBI" id="CHEBI:597326"/>
    </cofactor>
</comment>
<evidence type="ECO:0000256" key="7">
    <source>
        <dbReference type="ARBA" id="ARBA00046672"/>
    </source>
</evidence>
<comment type="catalytic activity">
    <reaction evidence="8">
        <text>L-ornithine + H(+) = putrescine + CO2</text>
        <dbReference type="Rhea" id="RHEA:22964"/>
        <dbReference type="ChEBI" id="CHEBI:15378"/>
        <dbReference type="ChEBI" id="CHEBI:16526"/>
        <dbReference type="ChEBI" id="CHEBI:46911"/>
        <dbReference type="ChEBI" id="CHEBI:326268"/>
        <dbReference type="EC" id="4.1.1.17"/>
    </reaction>
</comment>
<evidence type="ECO:0000256" key="10">
    <source>
        <dbReference type="RuleBase" id="RU003737"/>
    </source>
</evidence>
<feature type="domain" description="Orn/DAP/Arg decarboxylase 2 N-terminal" evidence="12">
    <location>
        <begin position="50"/>
        <end position="303"/>
    </location>
</feature>
<dbReference type="GO" id="GO:0033387">
    <property type="term" value="P:putrescine biosynthetic process from arginine, via ornithine"/>
    <property type="evidence" value="ECO:0007669"/>
    <property type="project" value="TreeGrafter"/>
</dbReference>
<dbReference type="PROSITE" id="PS00878">
    <property type="entry name" value="ODR_DC_2_1"/>
    <property type="match status" value="1"/>
</dbReference>
<dbReference type="EMBL" id="GG674889">
    <property type="protein sequence ID" value="EER13800.1"/>
    <property type="molecule type" value="Genomic_DNA"/>
</dbReference>
<dbReference type="PRINTS" id="PR01179">
    <property type="entry name" value="ODADCRBXLASE"/>
</dbReference>
<dbReference type="SUPFAM" id="SSF50621">
    <property type="entry name" value="Alanine racemase C-terminal domain-like"/>
    <property type="match status" value="1"/>
</dbReference>
<evidence type="ECO:0000256" key="1">
    <source>
        <dbReference type="ARBA" id="ARBA00001933"/>
    </source>
</evidence>
<dbReference type="FunFam" id="3.20.20.10:FF:000005">
    <property type="entry name" value="Ornithine decarboxylase"/>
    <property type="match status" value="1"/>
</dbReference>
<dbReference type="EC" id="4.1.1.17" evidence="6"/>
<dbReference type="InterPro" id="IPR002433">
    <property type="entry name" value="Orn_de-COase"/>
</dbReference>
<dbReference type="InterPro" id="IPR022643">
    <property type="entry name" value="De-COase2_C"/>
</dbReference>
<dbReference type="InterPro" id="IPR022653">
    <property type="entry name" value="De-COase2_pyr-phos_BS"/>
</dbReference>
<dbReference type="GO" id="GO:0005737">
    <property type="term" value="C:cytoplasm"/>
    <property type="evidence" value="ECO:0007669"/>
    <property type="project" value="TreeGrafter"/>
</dbReference>
<keyword evidence="4" id="KW-0456">Lyase</keyword>
<dbReference type="PRINTS" id="PR01182">
    <property type="entry name" value="ORNDCRBXLASE"/>
</dbReference>
<gene>
    <name evidence="13" type="ORF">Pmar_PMAR000960</name>
</gene>
<evidence type="ECO:0000256" key="9">
    <source>
        <dbReference type="PIRSR" id="PIRSR600183-50"/>
    </source>
</evidence>
<evidence type="ECO:0000256" key="2">
    <source>
        <dbReference type="ARBA" id="ARBA00008872"/>
    </source>
</evidence>
<dbReference type="InterPro" id="IPR009006">
    <property type="entry name" value="Ala_racemase/Decarboxylase_C"/>
</dbReference>
<dbReference type="AlphaFoldDB" id="C5KP12"/>
<evidence type="ECO:0000256" key="8">
    <source>
        <dbReference type="ARBA" id="ARBA00049127"/>
    </source>
</evidence>
<feature type="modified residue" description="N6-(pyridoxal phosphate)lysine" evidence="9">
    <location>
        <position position="74"/>
    </location>
</feature>
<dbReference type="CDD" id="cd00622">
    <property type="entry name" value="PLPDE_III_ODC"/>
    <property type="match status" value="1"/>
</dbReference>
<keyword evidence="14" id="KW-1185">Reference proteome</keyword>
<comment type="similarity">
    <text evidence="2 10">Belongs to the Orn/Lys/Arg decarboxylase class-II family.</text>
</comment>
<protein>
    <recommendedName>
        <fullName evidence="6">ornithine decarboxylase</fullName>
        <ecNumber evidence="6">4.1.1.17</ecNumber>
    </recommendedName>
</protein>
<sequence length="460" mass="50116">MNRYSVLKENDNIIHQVNLPSKSLDPLQYVAEEALRDLGNPDISVMLLDLDQLERQMKKWKELLPRIIPYYAMKCNPEPMLVKTLYHLGCRFDCATINEMKLVKSILSENMGGSNAHIIDEMMASHIVYANPNKLPSHLIGARDLGVECIVADSAFEIAKIAHYHPTAKLLLRLACVDNNAQCPMSSKFGASLGVAVNVLLEEAVNHGLNVVGVSFHVGSGCSDVHSITKALVDAREVFDAAASRYGMKLSILDIGGGFQGVDREGSPLNFKSMATVVNSLLDTLFPDPDEVRVIAEPGRFFACSPCALLTKIYSKNVVVSAAKLPEVKSCGGISDEDTMDGGSSSSASVDEGGAKNLSSLTRLYLNDGVYGSFNCILFDHQVVWPEALYAETEIRGIASVTNPTQVLFGPTCDGFDTIMQGVTHLPEMEIGDHLLWRNMGAYTTAAATNFNGFDTPIYW</sequence>
<dbReference type="InterPro" id="IPR029066">
    <property type="entry name" value="PLP-binding_barrel"/>
</dbReference>
<evidence type="ECO:0000313" key="14">
    <source>
        <dbReference type="Proteomes" id="UP000007800"/>
    </source>
</evidence>
<dbReference type="InterPro" id="IPR022644">
    <property type="entry name" value="De-COase2_N"/>
</dbReference>
<comment type="pathway">
    <text evidence="5">Amine and polyamine biosynthesis; putrescine biosynthesis via L-ornithine pathway; putrescine from L-ornithine: step 1/1.</text>
</comment>
<dbReference type="RefSeq" id="XP_002782005.1">
    <property type="nucleotide sequence ID" value="XM_002781959.1"/>
</dbReference>
<dbReference type="OrthoDB" id="5034579at2759"/>
<evidence type="ECO:0000256" key="6">
    <source>
        <dbReference type="ARBA" id="ARBA00034138"/>
    </source>
</evidence>
<dbReference type="PANTHER" id="PTHR11482:SF6">
    <property type="entry name" value="ORNITHINE DECARBOXYLASE 1-RELATED"/>
    <property type="match status" value="1"/>
</dbReference>
<dbReference type="PROSITE" id="PS00879">
    <property type="entry name" value="ODR_DC_2_2"/>
    <property type="match status" value="1"/>
</dbReference>
<reference evidence="13 14" key="1">
    <citation type="submission" date="2008-07" db="EMBL/GenBank/DDBJ databases">
        <authorList>
            <person name="El-Sayed N."/>
            <person name="Caler E."/>
            <person name="Inman J."/>
            <person name="Amedeo P."/>
            <person name="Hass B."/>
            <person name="Wortman J."/>
        </authorList>
    </citation>
    <scope>NUCLEOTIDE SEQUENCE [LARGE SCALE GENOMIC DNA]</scope>
    <source>
        <strain evidence="14">ATCC 50983 / TXsc</strain>
    </source>
</reference>
<evidence type="ECO:0000259" key="11">
    <source>
        <dbReference type="Pfam" id="PF00278"/>
    </source>
</evidence>
<feature type="active site" description="Proton donor" evidence="9">
    <location>
        <position position="413"/>
    </location>
</feature>
<dbReference type="Gene3D" id="3.20.20.10">
    <property type="entry name" value="Alanine racemase"/>
    <property type="match status" value="1"/>
</dbReference>
<dbReference type="Gene3D" id="2.40.37.10">
    <property type="entry name" value="Lyase, Ornithine Decarboxylase, Chain A, domain 1"/>
    <property type="match status" value="1"/>
</dbReference>
<dbReference type="InterPro" id="IPR022657">
    <property type="entry name" value="De-COase2_CS"/>
</dbReference>
<name>C5KP12_PERM5</name>
<dbReference type="OMA" id="SFFVCDL"/>
<accession>C5KP12</accession>
<dbReference type="SUPFAM" id="SSF51419">
    <property type="entry name" value="PLP-binding barrel"/>
    <property type="match status" value="1"/>
</dbReference>
<dbReference type="GO" id="GO:0004586">
    <property type="term" value="F:ornithine decarboxylase activity"/>
    <property type="evidence" value="ECO:0007669"/>
    <property type="project" value="UniProtKB-EC"/>
</dbReference>
<comment type="subunit">
    <text evidence="7">Homodimer. Only the dimer is catalytically active, as the active sites are constructed of residues from both monomers.</text>
</comment>
<dbReference type="Proteomes" id="UP000007800">
    <property type="component" value="Unassembled WGS sequence"/>
</dbReference>
<evidence type="ECO:0000313" key="13">
    <source>
        <dbReference type="EMBL" id="EER13800.1"/>
    </source>
</evidence>
<feature type="domain" description="Orn/DAP/Arg decarboxylase 2 C-terminal" evidence="11">
    <location>
        <begin position="362"/>
        <end position="441"/>
    </location>
</feature>
<dbReference type="PANTHER" id="PTHR11482">
    <property type="entry name" value="ARGININE/DIAMINOPIMELATE/ORNITHINE DECARBOXYLASE"/>
    <property type="match status" value="1"/>
</dbReference>
<evidence type="ECO:0000259" key="12">
    <source>
        <dbReference type="Pfam" id="PF02784"/>
    </source>
</evidence>
<keyword evidence="3 9" id="KW-0663">Pyridoxal phosphate</keyword>
<evidence type="ECO:0000256" key="4">
    <source>
        <dbReference type="ARBA" id="ARBA00023239"/>
    </source>
</evidence>
<proteinExistence type="inferred from homology"/>
<dbReference type="Pfam" id="PF00278">
    <property type="entry name" value="Orn_DAP_Arg_deC"/>
    <property type="match status" value="1"/>
</dbReference>
<organism evidence="14">
    <name type="scientific">Perkinsus marinus (strain ATCC 50983 / TXsc)</name>
    <dbReference type="NCBI Taxonomy" id="423536"/>
    <lineage>
        <taxon>Eukaryota</taxon>
        <taxon>Sar</taxon>
        <taxon>Alveolata</taxon>
        <taxon>Perkinsozoa</taxon>
        <taxon>Perkinsea</taxon>
        <taxon>Perkinsida</taxon>
        <taxon>Perkinsidae</taxon>
        <taxon>Perkinsus</taxon>
    </lineage>
</organism>
<evidence type="ECO:0000256" key="5">
    <source>
        <dbReference type="ARBA" id="ARBA00034115"/>
    </source>
</evidence>
<dbReference type="GeneID" id="9059178"/>
<evidence type="ECO:0000256" key="3">
    <source>
        <dbReference type="ARBA" id="ARBA00022898"/>
    </source>
</evidence>
<dbReference type="Pfam" id="PF02784">
    <property type="entry name" value="Orn_Arg_deC_N"/>
    <property type="match status" value="1"/>
</dbReference>
<dbReference type="InParanoid" id="C5KP12"/>
<dbReference type="InterPro" id="IPR000183">
    <property type="entry name" value="Orn/DAP/Arg_de-COase"/>
</dbReference>